<gene>
    <name evidence="2" type="ORF">C8E87_0520</name>
</gene>
<accession>A0A4R6JKY2</accession>
<evidence type="ECO:0000313" key="3">
    <source>
        <dbReference type="Proteomes" id="UP000294901"/>
    </source>
</evidence>
<dbReference type="RefSeq" id="WP_133871621.1">
    <property type="nucleotide sequence ID" value="NZ_BOMD01000071.1"/>
</dbReference>
<dbReference type="EMBL" id="SNWR01000001">
    <property type="protein sequence ID" value="TDO36930.1"/>
    <property type="molecule type" value="Genomic_DNA"/>
</dbReference>
<name>A0A4R6JKY2_9ACTN</name>
<evidence type="ECO:0000313" key="2">
    <source>
        <dbReference type="EMBL" id="TDO36930.1"/>
    </source>
</evidence>
<sequence>MRKLMAGVVATAVATAILYPTAAYAGPISGGGCRTQSVGGVTVQTCISYRDSSKELVGDAYMVNTGGRCIRLRLGFLVNGVPRPTFTSADFTGPGYYPAQRTGVTRNSSTQTARTEVGVNTCSPDINIGYVSSWEQRW</sequence>
<protein>
    <recommendedName>
        <fullName evidence="4">Secreted protein</fullName>
    </recommendedName>
</protein>
<comment type="caution">
    <text evidence="2">The sequence shown here is derived from an EMBL/GenBank/DDBJ whole genome shotgun (WGS) entry which is preliminary data.</text>
</comment>
<dbReference type="PROSITE" id="PS51257">
    <property type="entry name" value="PROKAR_LIPOPROTEIN"/>
    <property type="match status" value="1"/>
</dbReference>
<dbReference type="AlphaFoldDB" id="A0A4R6JKY2"/>
<reference evidence="2 3" key="1">
    <citation type="submission" date="2019-03" db="EMBL/GenBank/DDBJ databases">
        <title>Sequencing the genomes of 1000 actinobacteria strains.</title>
        <authorList>
            <person name="Klenk H.-P."/>
        </authorList>
    </citation>
    <scope>NUCLEOTIDE SEQUENCE [LARGE SCALE GENOMIC DNA]</scope>
    <source>
        <strain evidence="2 3">DSM 43805</strain>
    </source>
</reference>
<feature type="signal peptide" evidence="1">
    <location>
        <begin position="1"/>
        <end position="25"/>
    </location>
</feature>
<keyword evidence="1" id="KW-0732">Signal</keyword>
<evidence type="ECO:0008006" key="4">
    <source>
        <dbReference type="Google" id="ProtNLM"/>
    </source>
</evidence>
<evidence type="ECO:0000256" key="1">
    <source>
        <dbReference type="SAM" id="SignalP"/>
    </source>
</evidence>
<feature type="chain" id="PRO_5020527714" description="Secreted protein" evidence="1">
    <location>
        <begin position="26"/>
        <end position="138"/>
    </location>
</feature>
<proteinExistence type="predicted"/>
<dbReference type="Proteomes" id="UP000294901">
    <property type="component" value="Unassembled WGS sequence"/>
</dbReference>
<organism evidence="2 3">
    <name type="scientific">Paractinoplanes brasiliensis</name>
    <dbReference type="NCBI Taxonomy" id="52695"/>
    <lineage>
        <taxon>Bacteria</taxon>
        <taxon>Bacillati</taxon>
        <taxon>Actinomycetota</taxon>
        <taxon>Actinomycetes</taxon>
        <taxon>Micromonosporales</taxon>
        <taxon>Micromonosporaceae</taxon>
        <taxon>Paractinoplanes</taxon>
    </lineage>
</organism>
<keyword evidence="3" id="KW-1185">Reference proteome</keyword>